<dbReference type="Gene3D" id="3.30.450.40">
    <property type="match status" value="2"/>
</dbReference>
<organism evidence="8 12">
    <name type="scientific">Limulus polyphemus</name>
    <name type="common">Atlantic horseshoe crab</name>
    <dbReference type="NCBI Taxonomy" id="6850"/>
    <lineage>
        <taxon>Eukaryota</taxon>
        <taxon>Metazoa</taxon>
        <taxon>Ecdysozoa</taxon>
        <taxon>Arthropoda</taxon>
        <taxon>Chelicerata</taxon>
        <taxon>Merostomata</taxon>
        <taxon>Xiphosura</taxon>
        <taxon>Limulidae</taxon>
        <taxon>Limulus</taxon>
    </lineage>
</organism>
<dbReference type="RefSeq" id="XP_022248463.1">
    <property type="nucleotide sequence ID" value="XM_022392755.1"/>
</dbReference>
<dbReference type="Pfam" id="PF01590">
    <property type="entry name" value="GAF"/>
    <property type="match status" value="2"/>
</dbReference>
<dbReference type="RefSeq" id="XP_022248462.1">
    <property type="nucleotide sequence ID" value="XM_022392754.1"/>
</dbReference>
<dbReference type="Pfam" id="PF00233">
    <property type="entry name" value="PDEase_I"/>
    <property type="match status" value="1"/>
</dbReference>
<dbReference type="InterPro" id="IPR002073">
    <property type="entry name" value="PDEase_catalytic_dom"/>
</dbReference>
<keyword evidence="4 5" id="KW-0378">Hydrolase</keyword>
<dbReference type="PRINTS" id="PR00387">
    <property type="entry name" value="PDIESTERASE1"/>
</dbReference>
<feature type="region of interest" description="Disordered" evidence="6">
    <location>
        <begin position="907"/>
        <end position="930"/>
    </location>
</feature>
<comment type="cofactor">
    <cofactor evidence="5">
        <name>a divalent metal cation</name>
        <dbReference type="ChEBI" id="CHEBI:60240"/>
    </cofactor>
    <text evidence="5">Binds 2 divalent metal cations per subunit. Site 1 may preferentially bind zinc ions, while site 2 has a preference for magnesium and/or manganese ions.</text>
</comment>
<evidence type="ECO:0000256" key="1">
    <source>
        <dbReference type="ARBA" id="ARBA00007648"/>
    </source>
</evidence>
<dbReference type="InterPro" id="IPR003607">
    <property type="entry name" value="HD/PDEase_dom"/>
</dbReference>
<dbReference type="RefSeq" id="XP_022248461.1">
    <property type="nucleotide sequence ID" value="XM_022392753.1"/>
</dbReference>
<evidence type="ECO:0000313" key="12">
    <source>
        <dbReference type="RefSeq" id="XP_022248464.1"/>
    </source>
</evidence>
<evidence type="ECO:0000313" key="8">
    <source>
        <dbReference type="Proteomes" id="UP000694941"/>
    </source>
</evidence>
<evidence type="ECO:0000256" key="6">
    <source>
        <dbReference type="SAM" id="MobiDB-lite"/>
    </source>
</evidence>
<evidence type="ECO:0000256" key="5">
    <source>
        <dbReference type="RuleBase" id="RU363067"/>
    </source>
</evidence>
<feature type="domain" description="PDEase" evidence="7">
    <location>
        <begin position="579"/>
        <end position="903"/>
    </location>
</feature>
<dbReference type="SUPFAM" id="SSF109604">
    <property type="entry name" value="HD-domain/PDEase-like"/>
    <property type="match status" value="1"/>
</dbReference>
<proteinExistence type="inferred from homology"/>
<protein>
    <recommendedName>
        <fullName evidence="5">Phosphodiesterase</fullName>
        <ecNumber evidence="5">3.1.4.-</ecNumber>
    </recommendedName>
</protein>
<dbReference type="RefSeq" id="XP_022248464.1">
    <property type="nucleotide sequence ID" value="XM_022392756.1"/>
</dbReference>
<evidence type="ECO:0000256" key="4">
    <source>
        <dbReference type="ARBA" id="ARBA00022801"/>
    </source>
</evidence>
<dbReference type="InterPro" id="IPR023088">
    <property type="entry name" value="PDEase"/>
</dbReference>
<dbReference type="PROSITE" id="PS00126">
    <property type="entry name" value="PDEASE_I_1"/>
    <property type="match status" value="1"/>
</dbReference>
<reference evidence="9 10" key="1">
    <citation type="submission" date="2025-05" db="UniProtKB">
        <authorList>
            <consortium name="RefSeq"/>
        </authorList>
    </citation>
    <scope>IDENTIFICATION</scope>
    <source>
        <tissue evidence="9 10">Muscle</tissue>
    </source>
</reference>
<evidence type="ECO:0000256" key="3">
    <source>
        <dbReference type="ARBA" id="ARBA00022723"/>
    </source>
</evidence>
<dbReference type="PROSITE" id="PS51845">
    <property type="entry name" value="PDEASE_I_2"/>
    <property type="match status" value="1"/>
</dbReference>
<sequence>MSSIFPWRVEVTCDGDQESTSSRTPSTDSNMQLSFADIEEWLDTHPEKMADYFLMKADISLVNRWLVLHGFLSIKDYVSSRRNSATTNISNDSSPLEKSCEFFSDSPDSYITSKSVSKKHLRQDYALSKKMNVFRTCDTPGHSPDVSSIQSRRNSLKDMRKCLSLPSRSIYILNMLIQSKVEIPRFPSKGRDSKREFRLSNERQFFLESVQEIAHDLDAKSLTQKITVNLSVLVDCDGASLFLIQGPKSHRMLVSKVFDLHTGTDIIVASPTDDNEVRVPWGTGIIGHVAESGDIVNLTNASEHPRYNDEVDKICGYRTETLLCMPVRNADNDIIAVAQIFNKNSESGEGVFTPEDEKLAKMYLEFCGIALTNAYLFELSQKEYERNRSLLEVVHDLFEEQTSLDKVILKIMQRAQRLLNCERAALLLLQEGTDSEIVKFSRTFDLASPLAGSSTTNTRSWPELKTSSGLLQVAERVVCTGEVLNLTDPPEIQQVGGRHIWSLLSMPIRNRDYRIIGVAIIINRTDGTSFDENDEQLFEAFTLFCGLGINNTLMYGELEKAMARQKVAIEVISYHGTSSRKEVQRFLDTKIPSGDEWQLESLKFDDFSLSSDEMILASIRMFQNLGLISKFRIDYQSLCQFLCTLRKNYRNVPYHNWRHAFNVAQVMFAILTHCGMKSILTDLEIFGMFTGCLCHDLDHRGTNNSFQEKSGSALALLYGSKATMEQHHFNHAVMILSSKGHNIFSSLSAADYSRVMKILKQAILATDLSTYFQLRGKFFSLVDNAEYNWDVEDQREVLRSMLMTVCDLGASTKPWHIQKKVAELVTNEFFDQGDKEKTQLRIQPPALMDREKKHELPQLQYDWIDSICLPLYRCLTKMNERFMEMVDGAVSNQEKWAALSGQIACTDKSEDSNGTAGVSTEDNRSKTGQL</sequence>
<dbReference type="SMART" id="SM00065">
    <property type="entry name" value="GAF"/>
    <property type="match status" value="2"/>
</dbReference>
<evidence type="ECO:0000256" key="2">
    <source>
        <dbReference type="ARBA" id="ARBA00022535"/>
    </source>
</evidence>
<dbReference type="InterPro" id="IPR023174">
    <property type="entry name" value="PDEase_CS"/>
</dbReference>
<dbReference type="PANTHER" id="PTHR11347">
    <property type="entry name" value="CYCLIC NUCLEOTIDE PHOSPHODIESTERASE"/>
    <property type="match status" value="1"/>
</dbReference>
<keyword evidence="3 5" id="KW-0479">Metal-binding</keyword>
<dbReference type="SMART" id="SM00471">
    <property type="entry name" value="HDc"/>
    <property type="match status" value="1"/>
</dbReference>
<dbReference type="Proteomes" id="UP000694941">
    <property type="component" value="Unplaced"/>
</dbReference>
<dbReference type="EC" id="3.1.4.-" evidence="5"/>
<dbReference type="InterPro" id="IPR036971">
    <property type="entry name" value="PDEase_catalytic_dom_sf"/>
</dbReference>
<comment type="similarity">
    <text evidence="1 5">Belongs to the cyclic nucleotide phosphodiesterase family.</text>
</comment>
<dbReference type="InterPro" id="IPR003018">
    <property type="entry name" value="GAF"/>
</dbReference>
<evidence type="ECO:0000313" key="11">
    <source>
        <dbReference type="RefSeq" id="XP_022248463.1"/>
    </source>
</evidence>
<gene>
    <name evidence="9 10 11 12" type="primary">LOC106464936</name>
</gene>
<dbReference type="GeneID" id="106464936"/>
<dbReference type="SUPFAM" id="SSF55781">
    <property type="entry name" value="GAF domain-like"/>
    <property type="match status" value="2"/>
</dbReference>
<evidence type="ECO:0000313" key="9">
    <source>
        <dbReference type="RefSeq" id="XP_022248461.1"/>
    </source>
</evidence>
<keyword evidence="8" id="KW-1185">Reference proteome</keyword>
<accession>A0ABM1SXV8</accession>
<dbReference type="CDD" id="cd00077">
    <property type="entry name" value="HDc"/>
    <property type="match status" value="1"/>
</dbReference>
<dbReference type="Gene3D" id="1.10.1300.10">
    <property type="entry name" value="3'5'-cyclic nucleotide phosphodiesterase, catalytic domain"/>
    <property type="match status" value="1"/>
</dbReference>
<evidence type="ECO:0000313" key="10">
    <source>
        <dbReference type="RefSeq" id="XP_022248462.1"/>
    </source>
</evidence>
<name>A0ABM1SXV8_LIMPO</name>
<feature type="compositionally biased region" description="Basic and acidic residues" evidence="6">
    <location>
        <begin position="921"/>
        <end position="930"/>
    </location>
</feature>
<keyword evidence="2" id="KW-0140">cGMP</keyword>
<dbReference type="InterPro" id="IPR029016">
    <property type="entry name" value="GAF-like_dom_sf"/>
</dbReference>
<evidence type="ECO:0000259" key="7">
    <source>
        <dbReference type="PROSITE" id="PS51845"/>
    </source>
</evidence>